<gene>
    <name evidence="1" type="ORF">A3I48_00015</name>
</gene>
<reference evidence="1 2" key="1">
    <citation type="journal article" date="2016" name="Nat. Commun.">
        <title>Thousands of microbial genomes shed light on interconnected biogeochemical processes in an aquifer system.</title>
        <authorList>
            <person name="Anantharaman K."/>
            <person name="Brown C.T."/>
            <person name="Hug L.A."/>
            <person name="Sharon I."/>
            <person name="Castelle C.J."/>
            <person name="Probst A.J."/>
            <person name="Thomas B.C."/>
            <person name="Singh A."/>
            <person name="Wilkins M.J."/>
            <person name="Karaoz U."/>
            <person name="Brodie E.L."/>
            <person name="Williams K.H."/>
            <person name="Hubbard S.S."/>
            <person name="Banfield J.F."/>
        </authorList>
    </citation>
    <scope>NUCLEOTIDE SEQUENCE [LARGE SCALE GENOMIC DNA]</scope>
</reference>
<proteinExistence type="predicted"/>
<dbReference type="EMBL" id="MFDT01000042">
    <property type="protein sequence ID" value="OGE64761.1"/>
    <property type="molecule type" value="Genomic_DNA"/>
</dbReference>
<evidence type="ECO:0000313" key="1">
    <source>
        <dbReference type="EMBL" id="OGE64761.1"/>
    </source>
</evidence>
<dbReference type="Proteomes" id="UP000178859">
    <property type="component" value="Unassembled WGS sequence"/>
</dbReference>
<dbReference type="SUPFAM" id="SSF50630">
    <property type="entry name" value="Acid proteases"/>
    <property type="match status" value="1"/>
</dbReference>
<dbReference type="InterPro" id="IPR001969">
    <property type="entry name" value="Aspartic_peptidase_AS"/>
</dbReference>
<dbReference type="Gene3D" id="2.40.70.10">
    <property type="entry name" value="Acid Proteases"/>
    <property type="match status" value="1"/>
</dbReference>
<dbReference type="PROSITE" id="PS00141">
    <property type="entry name" value="ASP_PROTEASE"/>
    <property type="match status" value="1"/>
</dbReference>
<name>A0A1F5MHB2_9BACT</name>
<comment type="caution">
    <text evidence="1">The sequence shown here is derived from an EMBL/GenBank/DDBJ whole genome shotgun (WGS) entry which is preliminary data.</text>
</comment>
<evidence type="ECO:0000313" key="2">
    <source>
        <dbReference type="Proteomes" id="UP000178859"/>
    </source>
</evidence>
<sequence length="138" mass="15382">MKFPYLKLPSRNPKLKWISRPYIPIRLIGSNGIWEGYGLIDSGADRSLFNTQIAEKIGLNLNEVATEDFSGIEGGGIEAKLHKLRLQVIGMDNDIEIVAGFVESSGVAVILGQDGFFDAFRIKFERDHGTFEITPVKR</sequence>
<dbReference type="GO" id="GO:0006508">
    <property type="term" value="P:proteolysis"/>
    <property type="evidence" value="ECO:0007669"/>
    <property type="project" value="InterPro"/>
</dbReference>
<dbReference type="GO" id="GO:0004190">
    <property type="term" value="F:aspartic-type endopeptidase activity"/>
    <property type="evidence" value="ECO:0007669"/>
    <property type="project" value="InterPro"/>
</dbReference>
<evidence type="ECO:0008006" key="3">
    <source>
        <dbReference type="Google" id="ProtNLM"/>
    </source>
</evidence>
<dbReference type="AlphaFoldDB" id="A0A1F5MHB2"/>
<dbReference type="InterPro" id="IPR021109">
    <property type="entry name" value="Peptidase_aspartic_dom_sf"/>
</dbReference>
<organism evidence="1 2">
    <name type="scientific">Candidatus Daviesbacteria bacterium RIFCSPLOWO2_02_FULL_36_7</name>
    <dbReference type="NCBI Taxonomy" id="1797792"/>
    <lineage>
        <taxon>Bacteria</taxon>
        <taxon>Candidatus Daviesiibacteriota</taxon>
    </lineage>
</organism>
<protein>
    <recommendedName>
        <fullName evidence="3">Peptidase A2 domain-containing protein</fullName>
    </recommendedName>
</protein>
<accession>A0A1F5MHB2</accession>